<sequence>MKIDTNLSNALVDMYAKCGDLEKAVGLFYGIPPAKRNASSWNALISRYGMHGFGKEALKLFSRMQEEGAEPNHITFTSILSACSHAGLIDEGRKCFADMKRLSVTLEVKHHAYVVDMLGRAGLLQEAFDLIKEMPSPPSDGVWGALLLACKIHGNMELGKTAASNLLQLEPNHTRYYVLMSNIFAGSNKWKEVGKLRQDMKNKGLKKPAAFSMIEYGKDILGFHTADQENPYRHEVYKKMGSLAIEMKMAGYVPDLSCALHDVEEEDKEHMLNYHSEKLALELFHKIINERSLSEMQIGSITFREVPVHISTAKTALRPKQIWSAKTASRPSRKSAWKTASRPIRKSESKTASRLKQISAAKTASRPIRMKSASKTASLAMQISASKTAIDIENCVASDQDEIGIENWVAAHQDIGSENCIAAEADIVSKNCVATDQEIDIENWVAVLLN</sequence>
<protein>
    <recommendedName>
        <fullName evidence="5">DYW domain-containing protein</fullName>
    </recommendedName>
</protein>
<evidence type="ECO:0000256" key="3">
    <source>
        <dbReference type="PROSITE-ProRule" id="PRU00708"/>
    </source>
</evidence>
<keyword evidence="7" id="KW-1185">Reference proteome</keyword>
<accession>A0A5N5K560</accession>
<comment type="similarity">
    <text evidence="1">Belongs to the PPR family. PCMP-H subfamily.</text>
</comment>
<dbReference type="GO" id="GO:0009451">
    <property type="term" value="P:RNA modification"/>
    <property type="evidence" value="ECO:0007669"/>
    <property type="project" value="InterPro"/>
</dbReference>
<dbReference type="GO" id="GO:0008270">
    <property type="term" value="F:zinc ion binding"/>
    <property type="evidence" value="ECO:0007669"/>
    <property type="project" value="InterPro"/>
</dbReference>
<proteinExistence type="inferred from homology"/>
<dbReference type="InterPro" id="IPR011990">
    <property type="entry name" value="TPR-like_helical_dom_sf"/>
</dbReference>
<evidence type="ECO:0000313" key="6">
    <source>
        <dbReference type="EMBL" id="KAB5524655.1"/>
    </source>
</evidence>
<dbReference type="Gene3D" id="1.25.40.10">
    <property type="entry name" value="Tetratricopeptide repeat domain"/>
    <property type="match status" value="1"/>
</dbReference>
<dbReference type="EMBL" id="VDCV01000015">
    <property type="protein sequence ID" value="KAB5524655.1"/>
    <property type="molecule type" value="Genomic_DNA"/>
</dbReference>
<dbReference type="FunFam" id="1.25.40.10:FF:000090">
    <property type="entry name" value="Pentatricopeptide repeat-containing protein, chloroplastic"/>
    <property type="match status" value="1"/>
</dbReference>
<reference evidence="7" key="1">
    <citation type="journal article" date="2019" name="Gigascience">
        <title>De novo genome assembly of the endangered Acer yangbiense, a plant species with extremely small populations endemic to Yunnan Province, China.</title>
        <authorList>
            <person name="Yang J."/>
            <person name="Wariss H.M."/>
            <person name="Tao L."/>
            <person name="Zhang R."/>
            <person name="Yun Q."/>
            <person name="Hollingsworth P."/>
            <person name="Dao Z."/>
            <person name="Luo G."/>
            <person name="Guo H."/>
            <person name="Ma Y."/>
            <person name="Sun W."/>
        </authorList>
    </citation>
    <scope>NUCLEOTIDE SEQUENCE [LARGE SCALE GENOMIC DNA]</scope>
    <source>
        <strain evidence="7">cv. br00</strain>
    </source>
</reference>
<dbReference type="Pfam" id="PF13041">
    <property type="entry name" value="PPR_2"/>
    <property type="match status" value="1"/>
</dbReference>
<dbReference type="PANTHER" id="PTHR47926:SF500">
    <property type="entry name" value="REPEAT-CONTAINING PROTEIN, PUTATIVE-RELATED"/>
    <property type="match status" value="1"/>
</dbReference>
<evidence type="ECO:0000256" key="1">
    <source>
        <dbReference type="ARBA" id="ARBA00006643"/>
    </source>
</evidence>
<dbReference type="Pfam" id="PF14432">
    <property type="entry name" value="DYW_deaminase"/>
    <property type="match status" value="1"/>
</dbReference>
<evidence type="ECO:0000259" key="5">
    <source>
        <dbReference type="Pfam" id="PF14432"/>
    </source>
</evidence>
<name>A0A5N5K560_9ROSI</name>
<dbReference type="Pfam" id="PF20431">
    <property type="entry name" value="E_motif"/>
    <property type="match status" value="1"/>
</dbReference>
<dbReference type="AlphaFoldDB" id="A0A5N5K560"/>
<evidence type="ECO:0000256" key="4">
    <source>
        <dbReference type="SAM" id="MobiDB-lite"/>
    </source>
</evidence>
<feature type="repeat" description="PPR" evidence="3">
    <location>
        <begin position="37"/>
        <end position="71"/>
    </location>
</feature>
<dbReference type="InterPro" id="IPR002885">
    <property type="entry name" value="PPR_rpt"/>
</dbReference>
<dbReference type="Pfam" id="PF01535">
    <property type="entry name" value="PPR"/>
    <property type="match status" value="2"/>
</dbReference>
<feature type="repeat" description="PPR" evidence="3">
    <location>
        <begin position="72"/>
        <end position="106"/>
    </location>
</feature>
<dbReference type="PANTHER" id="PTHR47926">
    <property type="entry name" value="PENTATRICOPEPTIDE REPEAT-CONTAINING PROTEIN"/>
    <property type="match status" value="1"/>
</dbReference>
<dbReference type="GO" id="GO:0003723">
    <property type="term" value="F:RNA binding"/>
    <property type="evidence" value="ECO:0007669"/>
    <property type="project" value="InterPro"/>
</dbReference>
<organism evidence="6 7">
    <name type="scientific">Salix brachista</name>
    <dbReference type="NCBI Taxonomy" id="2182728"/>
    <lineage>
        <taxon>Eukaryota</taxon>
        <taxon>Viridiplantae</taxon>
        <taxon>Streptophyta</taxon>
        <taxon>Embryophyta</taxon>
        <taxon>Tracheophyta</taxon>
        <taxon>Spermatophyta</taxon>
        <taxon>Magnoliopsida</taxon>
        <taxon>eudicotyledons</taxon>
        <taxon>Gunneridae</taxon>
        <taxon>Pentapetalae</taxon>
        <taxon>rosids</taxon>
        <taxon>fabids</taxon>
        <taxon>Malpighiales</taxon>
        <taxon>Salicaceae</taxon>
        <taxon>Saliceae</taxon>
        <taxon>Salix</taxon>
    </lineage>
</organism>
<dbReference type="Proteomes" id="UP000326939">
    <property type="component" value="Chromosome 15"/>
</dbReference>
<dbReference type="InterPro" id="IPR046960">
    <property type="entry name" value="PPR_At4g14850-like_plant"/>
</dbReference>
<gene>
    <name evidence="6" type="ORF">DKX38_022404</name>
</gene>
<dbReference type="PROSITE" id="PS51375">
    <property type="entry name" value="PPR"/>
    <property type="match status" value="2"/>
</dbReference>
<feature type="domain" description="DYW" evidence="5">
    <location>
        <begin position="251"/>
        <end position="282"/>
    </location>
</feature>
<evidence type="ECO:0000256" key="2">
    <source>
        <dbReference type="ARBA" id="ARBA00022737"/>
    </source>
</evidence>
<dbReference type="NCBIfam" id="TIGR00756">
    <property type="entry name" value="PPR"/>
    <property type="match status" value="2"/>
</dbReference>
<evidence type="ECO:0000313" key="7">
    <source>
        <dbReference type="Proteomes" id="UP000326939"/>
    </source>
</evidence>
<dbReference type="InterPro" id="IPR046848">
    <property type="entry name" value="E_motif"/>
</dbReference>
<keyword evidence="2" id="KW-0677">Repeat</keyword>
<feature type="region of interest" description="Disordered" evidence="4">
    <location>
        <begin position="328"/>
        <end position="353"/>
    </location>
</feature>
<dbReference type="InterPro" id="IPR032867">
    <property type="entry name" value="DYW_dom"/>
</dbReference>
<comment type="caution">
    <text evidence="6">The sequence shown here is derived from an EMBL/GenBank/DDBJ whole genome shotgun (WGS) entry which is preliminary data.</text>
</comment>